<keyword evidence="2" id="KW-1185">Reference proteome</keyword>
<sequence>MGLQEVILCATAPQPSDSGPAQASGPGAFVLHDLQTSNVLSSFKQTNSAPHCSAFVETKDGQGGIMLAAQSDKTLLNVYNFQKACISRTLSAGN</sequence>
<organism evidence="1 2">
    <name type="scientific">Boletus reticuloceps</name>
    <dbReference type="NCBI Taxonomy" id="495285"/>
    <lineage>
        <taxon>Eukaryota</taxon>
        <taxon>Fungi</taxon>
        <taxon>Dikarya</taxon>
        <taxon>Basidiomycota</taxon>
        <taxon>Agaricomycotina</taxon>
        <taxon>Agaricomycetes</taxon>
        <taxon>Agaricomycetidae</taxon>
        <taxon>Boletales</taxon>
        <taxon>Boletineae</taxon>
        <taxon>Boletaceae</taxon>
        <taxon>Boletoideae</taxon>
        <taxon>Boletus</taxon>
    </lineage>
</organism>
<protein>
    <submittedName>
        <fullName evidence="1">Uncharacterized protein</fullName>
    </submittedName>
</protein>
<dbReference type="Proteomes" id="UP000683000">
    <property type="component" value="Unassembled WGS sequence"/>
</dbReference>
<evidence type="ECO:0000313" key="2">
    <source>
        <dbReference type="Proteomes" id="UP000683000"/>
    </source>
</evidence>
<evidence type="ECO:0000313" key="1">
    <source>
        <dbReference type="EMBL" id="KAG6381540.1"/>
    </source>
</evidence>
<comment type="caution">
    <text evidence="1">The sequence shown here is derived from an EMBL/GenBank/DDBJ whole genome shotgun (WGS) entry which is preliminary data.</text>
</comment>
<accession>A0A8I2Z0J9</accession>
<gene>
    <name evidence="1" type="ORF">JVT61DRAFT_130</name>
</gene>
<dbReference type="EMBL" id="JAGFBS010000001">
    <property type="protein sequence ID" value="KAG6381540.1"/>
    <property type="molecule type" value="Genomic_DNA"/>
</dbReference>
<dbReference type="AlphaFoldDB" id="A0A8I2Z0J9"/>
<name>A0A8I2Z0J9_9AGAM</name>
<reference evidence="1" key="1">
    <citation type="submission" date="2021-03" db="EMBL/GenBank/DDBJ databases">
        <title>Evolutionary innovations through gain and loss of genes in the ectomycorrhizal Boletales.</title>
        <authorList>
            <person name="Wu G."/>
            <person name="Miyauchi S."/>
            <person name="Morin E."/>
            <person name="Yang Z.-L."/>
            <person name="Xu J."/>
            <person name="Martin F.M."/>
        </authorList>
    </citation>
    <scope>NUCLEOTIDE SEQUENCE</scope>
    <source>
        <strain evidence="1">BR01</strain>
    </source>
</reference>
<dbReference type="OrthoDB" id="756370at2759"/>
<proteinExistence type="predicted"/>